<dbReference type="SUPFAM" id="SSF51905">
    <property type="entry name" value="FAD/NAD(P)-binding domain"/>
    <property type="match status" value="1"/>
</dbReference>
<evidence type="ECO:0000259" key="9">
    <source>
        <dbReference type="Pfam" id="PF07992"/>
    </source>
</evidence>
<evidence type="ECO:0000313" key="11">
    <source>
        <dbReference type="Proteomes" id="UP000664857"/>
    </source>
</evidence>
<reference evidence="10 11" key="1">
    <citation type="submission" date="2021-03" db="EMBL/GenBank/DDBJ databases">
        <title>Enterococcal diversity collection.</title>
        <authorList>
            <person name="Gilmore M.S."/>
            <person name="Schwartzman J."/>
            <person name="Van Tyne D."/>
            <person name="Martin M."/>
            <person name="Earl A.M."/>
            <person name="Manson A.L."/>
            <person name="Straub T."/>
            <person name="Salamzade R."/>
            <person name="Saavedra J."/>
            <person name="Lebreton F."/>
            <person name="Prichula J."/>
            <person name="Schaufler K."/>
            <person name="Gaca A."/>
            <person name="Sgardioli B."/>
            <person name="Wagenaar J."/>
            <person name="Strong T."/>
        </authorList>
    </citation>
    <scope>NUCLEOTIDE SEQUENCE [LARGE SCALE GENOMIC DNA]</scope>
    <source>
        <strain evidence="10 11">DIV0080</strain>
    </source>
</reference>
<dbReference type="SUPFAM" id="SSF55424">
    <property type="entry name" value="FAD/NAD-linked reductases, dimerisation (C-terminal) domain"/>
    <property type="match status" value="1"/>
</dbReference>
<feature type="domain" description="Pyridine nucleotide-disulphide oxidoreductase dimerisation" evidence="8">
    <location>
        <begin position="323"/>
        <end position="422"/>
    </location>
</feature>
<comment type="cofactor">
    <cofactor evidence="1">
        <name>FAD</name>
        <dbReference type="ChEBI" id="CHEBI:57692"/>
    </cofactor>
</comment>
<evidence type="ECO:0000256" key="3">
    <source>
        <dbReference type="ARBA" id="ARBA00022630"/>
    </source>
</evidence>
<dbReference type="InterPro" id="IPR023753">
    <property type="entry name" value="FAD/NAD-binding_dom"/>
</dbReference>
<gene>
    <name evidence="10" type="ORF">DOK76_05420</name>
</gene>
<keyword evidence="7" id="KW-0676">Redox-active center</keyword>
<keyword evidence="11" id="KW-1185">Reference proteome</keyword>
<dbReference type="InterPro" id="IPR016156">
    <property type="entry name" value="FAD/NAD-linked_Rdtase_dimer_sf"/>
</dbReference>
<evidence type="ECO:0000256" key="5">
    <source>
        <dbReference type="ARBA" id="ARBA00023002"/>
    </source>
</evidence>
<evidence type="ECO:0000256" key="4">
    <source>
        <dbReference type="ARBA" id="ARBA00022827"/>
    </source>
</evidence>
<dbReference type="Pfam" id="PF07992">
    <property type="entry name" value="Pyr_redox_2"/>
    <property type="match status" value="1"/>
</dbReference>
<evidence type="ECO:0000256" key="2">
    <source>
        <dbReference type="ARBA" id="ARBA00009130"/>
    </source>
</evidence>
<dbReference type="InterPro" id="IPR050260">
    <property type="entry name" value="FAD-bd_OxRdtase"/>
</dbReference>
<evidence type="ECO:0000256" key="1">
    <source>
        <dbReference type="ARBA" id="ARBA00001974"/>
    </source>
</evidence>
<feature type="domain" description="FAD/NAD(P)-binding" evidence="9">
    <location>
        <begin position="1"/>
        <end position="287"/>
    </location>
</feature>
<sequence length="433" mass="48310">MKVVIIGASFAGVHCAIRTKELHPYDEVVLIEQEKELGFLPSGLTLLMNGVISSLDEATFTTKEHLLKKGIHLELGVRGTDFDFVNHCVETTKGAVYYDKLVLAMGSSQHSQKLISDHPGFLTYKKREQAQLAVERIKSSQKVAIIGAGQTGMELASSLVKQHKHVSLIESMSYPLYKSFDEDFLQPFLEKIAENDYVTTYFSQTVKDIQSEGLEDKVTLVTQQEEIRTDTAFLATNVRPDLSIFKGELAFHADQTIKVDAYFETSQPDVFAIGDLVQVPSLLLEQSIYLPLINNAVRSAHVCAENLETKTTPYHGAIRIIGTCVFDYYLASCGLTEADSFLYPGSVATLTLNFPLSTVEKEPVKIKFTYNKNTQVLLGVQMIAKVNILEKINTYALAIDLEMSIQELAQKDYFYHPLFANPVADMIKLSQRG</sequence>
<evidence type="ECO:0000259" key="8">
    <source>
        <dbReference type="Pfam" id="PF02852"/>
    </source>
</evidence>
<keyword evidence="4" id="KW-0274">FAD</keyword>
<evidence type="ECO:0000256" key="7">
    <source>
        <dbReference type="ARBA" id="ARBA00023284"/>
    </source>
</evidence>
<organism evidence="10 11">
    <name type="scientific">Candidatus Vagococcus giribetii</name>
    <dbReference type="NCBI Taxonomy" id="2230876"/>
    <lineage>
        <taxon>Bacteria</taxon>
        <taxon>Bacillati</taxon>
        <taxon>Bacillota</taxon>
        <taxon>Bacilli</taxon>
        <taxon>Lactobacillales</taxon>
        <taxon>Enterococcaceae</taxon>
        <taxon>Vagococcus</taxon>
    </lineage>
</organism>
<dbReference type="PANTHER" id="PTHR43429">
    <property type="entry name" value="PYRIDINE NUCLEOTIDE-DISULFIDE OXIDOREDUCTASE DOMAIN-CONTAINING"/>
    <property type="match status" value="1"/>
</dbReference>
<dbReference type="InterPro" id="IPR004099">
    <property type="entry name" value="Pyr_nucl-diS_OxRdtase_dimer"/>
</dbReference>
<proteinExistence type="inferred from homology"/>
<comment type="similarity">
    <text evidence="2">Belongs to the class-III pyridine nucleotide-disulfide oxidoreductase family.</text>
</comment>
<dbReference type="Pfam" id="PF02852">
    <property type="entry name" value="Pyr_redox_dim"/>
    <property type="match status" value="1"/>
</dbReference>
<protein>
    <submittedName>
        <fullName evidence="10">NAD(P)/FAD-dependent oxidoreductase</fullName>
    </submittedName>
</protein>
<keyword evidence="5" id="KW-0560">Oxidoreductase</keyword>
<keyword evidence="3" id="KW-0285">Flavoprotein</keyword>
<dbReference type="PRINTS" id="PR00368">
    <property type="entry name" value="FADPNR"/>
</dbReference>
<keyword evidence="6" id="KW-0558">Oxidation</keyword>
<dbReference type="PRINTS" id="PR00411">
    <property type="entry name" value="PNDRDTASEI"/>
</dbReference>
<dbReference type="PANTHER" id="PTHR43429:SF1">
    <property type="entry name" value="NAD(P)H SULFUR OXIDOREDUCTASE (COA-DEPENDENT)"/>
    <property type="match status" value="1"/>
</dbReference>
<name>A0ABS3HRW5_9ENTE</name>
<evidence type="ECO:0000313" key="10">
    <source>
        <dbReference type="EMBL" id="MBO0476500.1"/>
    </source>
</evidence>
<dbReference type="EMBL" id="JAFLVX010000015">
    <property type="protein sequence ID" value="MBO0476500.1"/>
    <property type="molecule type" value="Genomic_DNA"/>
</dbReference>
<evidence type="ECO:0000256" key="6">
    <source>
        <dbReference type="ARBA" id="ARBA00023097"/>
    </source>
</evidence>
<dbReference type="RefSeq" id="WP_206965544.1">
    <property type="nucleotide sequence ID" value="NZ_JAFLVX010000015.1"/>
</dbReference>
<accession>A0ABS3HRW5</accession>
<dbReference type="Gene3D" id="3.50.50.60">
    <property type="entry name" value="FAD/NAD(P)-binding domain"/>
    <property type="match status" value="2"/>
</dbReference>
<dbReference type="Gene3D" id="3.30.390.30">
    <property type="match status" value="1"/>
</dbReference>
<comment type="caution">
    <text evidence="10">The sequence shown here is derived from an EMBL/GenBank/DDBJ whole genome shotgun (WGS) entry which is preliminary data.</text>
</comment>
<dbReference type="Proteomes" id="UP000664857">
    <property type="component" value="Unassembled WGS sequence"/>
</dbReference>
<dbReference type="InterPro" id="IPR036188">
    <property type="entry name" value="FAD/NAD-bd_sf"/>
</dbReference>